<dbReference type="CDD" id="cd18575">
    <property type="entry name" value="ABC_6TM_bac_exporter_ABCB8_10_like"/>
    <property type="match status" value="1"/>
</dbReference>
<keyword evidence="5" id="KW-0067">ATP-binding</keyword>
<feature type="domain" description="ABC transmembrane type-1" evidence="10">
    <location>
        <begin position="47"/>
        <end position="329"/>
    </location>
</feature>
<dbReference type="EMBL" id="CP146275">
    <property type="protein sequence ID" value="WWT33726.1"/>
    <property type="molecule type" value="Genomic_DNA"/>
</dbReference>
<gene>
    <name evidence="11" type="ORF">V6617_04495</name>
</gene>
<dbReference type="InterPro" id="IPR039421">
    <property type="entry name" value="Type_1_exporter"/>
</dbReference>
<dbReference type="RefSeq" id="WP_338609417.1">
    <property type="nucleotide sequence ID" value="NZ_CP146275.1"/>
</dbReference>
<protein>
    <submittedName>
        <fullName evidence="11">ABC transporter transmembrane domain-containing protein</fullName>
    </submittedName>
</protein>
<organism evidence="11 12">
    <name type="scientific">Pelagibacterium nitratireducens</name>
    <dbReference type="NCBI Taxonomy" id="1046114"/>
    <lineage>
        <taxon>Bacteria</taxon>
        <taxon>Pseudomonadati</taxon>
        <taxon>Pseudomonadota</taxon>
        <taxon>Alphaproteobacteria</taxon>
        <taxon>Hyphomicrobiales</taxon>
        <taxon>Devosiaceae</taxon>
        <taxon>Pelagibacterium</taxon>
    </lineage>
</organism>
<dbReference type="InterPro" id="IPR027417">
    <property type="entry name" value="P-loop_NTPase"/>
</dbReference>
<sequence>MSETAANPTPNDAESEVPRLKAGAQASSLKPLSRLMPYLGRYPLRLVLTLAFLLIAAIASLSIPYFAGSFIDEGFVTENFEIVSSYAWLIIVIGAVMAISAGARFYLISVIGERVIADLRQDVFNHLLTLDATFFDVNRVGELTSRLNADVAVIRSAVGSSASLALRSLILMIGALLMMFLTNFQLALGVIVVIPIIVFPLVAMGRRMKNVSRVTQDTLADLSAMVTETLSSVKTVKSFVQEESQQQLFQGYAETTYRAELKRLLTRSLLIGIVMFVTMSALVVLVWLGSQAVFAGMISVGEVVQFAIYAVIATSALTNMSDLFGTLQQVSGATERLIELLDTRSSLPIRPDPVAMPVPPLGKVAFEGVDFSYMTRDDAPILSQLSFAVEPGETVALVGASGAGKSTVFALLQRFYDVNSGAIIVDGVDVRDADPADLRQRFASVDQEPVIFAGSITDNIRFAKPDATMAEIRTAADAALVTGFVEDLPKGFDTLVGERGVMLSGGQKQRVAIARALLKDAPILLLDEATSALDAQSEHLVQQALERLMEGRTTLVIAHRLATIRNADRILVLEKGQLIDEGTHGQLVKKGGRYAELAKLQFRLNEEALAAG</sequence>
<feature type="transmembrane region" description="Helical" evidence="8">
    <location>
        <begin position="44"/>
        <end position="66"/>
    </location>
</feature>
<evidence type="ECO:0000313" key="11">
    <source>
        <dbReference type="EMBL" id="WWT33726.1"/>
    </source>
</evidence>
<evidence type="ECO:0000259" key="10">
    <source>
        <dbReference type="PROSITE" id="PS50929"/>
    </source>
</evidence>
<evidence type="ECO:0000256" key="4">
    <source>
        <dbReference type="ARBA" id="ARBA00022741"/>
    </source>
</evidence>
<dbReference type="Pfam" id="PF00005">
    <property type="entry name" value="ABC_tran"/>
    <property type="match status" value="1"/>
</dbReference>
<keyword evidence="12" id="KW-1185">Reference proteome</keyword>
<feature type="transmembrane region" description="Helical" evidence="8">
    <location>
        <begin position="187"/>
        <end position="204"/>
    </location>
</feature>
<dbReference type="PROSITE" id="PS50893">
    <property type="entry name" value="ABC_TRANSPORTER_2"/>
    <property type="match status" value="1"/>
</dbReference>
<evidence type="ECO:0000256" key="5">
    <source>
        <dbReference type="ARBA" id="ARBA00022840"/>
    </source>
</evidence>
<evidence type="ECO:0000256" key="7">
    <source>
        <dbReference type="ARBA" id="ARBA00023136"/>
    </source>
</evidence>
<dbReference type="Gene3D" id="3.40.50.300">
    <property type="entry name" value="P-loop containing nucleotide triphosphate hydrolases"/>
    <property type="match status" value="1"/>
</dbReference>
<keyword evidence="6 8" id="KW-1133">Transmembrane helix</keyword>
<dbReference type="PANTHER" id="PTHR43394">
    <property type="entry name" value="ATP-DEPENDENT PERMEASE MDL1, MITOCHONDRIAL"/>
    <property type="match status" value="1"/>
</dbReference>
<keyword evidence="4" id="KW-0547">Nucleotide-binding</keyword>
<feature type="transmembrane region" description="Helical" evidence="8">
    <location>
        <begin position="164"/>
        <end position="181"/>
    </location>
</feature>
<dbReference type="InterPro" id="IPR011527">
    <property type="entry name" value="ABC1_TM_dom"/>
</dbReference>
<dbReference type="SMART" id="SM00382">
    <property type="entry name" value="AAA"/>
    <property type="match status" value="1"/>
</dbReference>
<keyword evidence="7 8" id="KW-0472">Membrane</keyword>
<feature type="transmembrane region" description="Helical" evidence="8">
    <location>
        <begin position="268"/>
        <end position="288"/>
    </location>
</feature>
<reference evidence="11 12" key="1">
    <citation type="submission" date="2024-02" db="EMBL/GenBank/DDBJ databases">
        <title>Complete genome sequence of Pelagibacterium nitratireducens ZH15.</title>
        <authorList>
            <person name="Zhao L.H."/>
        </authorList>
    </citation>
    <scope>NUCLEOTIDE SEQUENCE [LARGE SCALE GENOMIC DNA]</scope>
    <source>
        <strain evidence="11 12">ZH15</strain>
    </source>
</reference>
<dbReference type="SUPFAM" id="SSF52540">
    <property type="entry name" value="P-loop containing nucleoside triphosphate hydrolases"/>
    <property type="match status" value="1"/>
</dbReference>
<comment type="similarity">
    <text evidence="2">Belongs to the ABC transporter superfamily.</text>
</comment>
<dbReference type="InterPro" id="IPR017871">
    <property type="entry name" value="ABC_transporter-like_CS"/>
</dbReference>
<dbReference type="PROSITE" id="PS50929">
    <property type="entry name" value="ABC_TM1F"/>
    <property type="match status" value="1"/>
</dbReference>
<keyword evidence="3 8" id="KW-0812">Transmembrane</keyword>
<dbReference type="Pfam" id="PF00664">
    <property type="entry name" value="ABC_membrane"/>
    <property type="match status" value="1"/>
</dbReference>
<evidence type="ECO:0000256" key="8">
    <source>
        <dbReference type="SAM" id="Phobius"/>
    </source>
</evidence>
<dbReference type="CDD" id="cd03249">
    <property type="entry name" value="ABC_MTABC3_MDL1_MDL2"/>
    <property type="match status" value="1"/>
</dbReference>
<name>A0ABZ2I708_9HYPH</name>
<dbReference type="InterPro" id="IPR003439">
    <property type="entry name" value="ABC_transporter-like_ATP-bd"/>
</dbReference>
<evidence type="ECO:0000256" key="6">
    <source>
        <dbReference type="ARBA" id="ARBA00022989"/>
    </source>
</evidence>
<feature type="domain" description="ABC transporter" evidence="9">
    <location>
        <begin position="364"/>
        <end position="600"/>
    </location>
</feature>
<dbReference type="Proteomes" id="UP001369958">
    <property type="component" value="Chromosome"/>
</dbReference>
<dbReference type="Gene3D" id="1.20.1560.10">
    <property type="entry name" value="ABC transporter type 1, transmembrane domain"/>
    <property type="match status" value="1"/>
</dbReference>
<evidence type="ECO:0000313" key="12">
    <source>
        <dbReference type="Proteomes" id="UP001369958"/>
    </source>
</evidence>
<dbReference type="InterPro" id="IPR036640">
    <property type="entry name" value="ABC1_TM_sf"/>
</dbReference>
<evidence type="ECO:0000256" key="2">
    <source>
        <dbReference type="ARBA" id="ARBA00005417"/>
    </source>
</evidence>
<dbReference type="PANTHER" id="PTHR43394:SF1">
    <property type="entry name" value="ATP-BINDING CASSETTE SUB-FAMILY B MEMBER 10, MITOCHONDRIAL"/>
    <property type="match status" value="1"/>
</dbReference>
<dbReference type="InterPro" id="IPR003593">
    <property type="entry name" value="AAA+_ATPase"/>
</dbReference>
<accession>A0ABZ2I708</accession>
<proteinExistence type="inferred from homology"/>
<evidence type="ECO:0000256" key="1">
    <source>
        <dbReference type="ARBA" id="ARBA00004651"/>
    </source>
</evidence>
<comment type="subcellular location">
    <subcellularLocation>
        <location evidence="1">Cell membrane</location>
        <topology evidence="1">Multi-pass membrane protein</topology>
    </subcellularLocation>
</comment>
<evidence type="ECO:0000256" key="3">
    <source>
        <dbReference type="ARBA" id="ARBA00022692"/>
    </source>
</evidence>
<dbReference type="SUPFAM" id="SSF90123">
    <property type="entry name" value="ABC transporter transmembrane region"/>
    <property type="match status" value="1"/>
</dbReference>
<feature type="transmembrane region" description="Helical" evidence="8">
    <location>
        <begin position="86"/>
        <end position="107"/>
    </location>
</feature>
<dbReference type="PROSITE" id="PS00211">
    <property type="entry name" value="ABC_TRANSPORTER_1"/>
    <property type="match status" value="1"/>
</dbReference>
<evidence type="ECO:0000259" key="9">
    <source>
        <dbReference type="PROSITE" id="PS50893"/>
    </source>
</evidence>